<dbReference type="SMART" id="SM00426">
    <property type="entry name" value="TEA"/>
    <property type="match status" value="1"/>
</dbReference>
<sequence length="725" mass="80064">MSQTPTRNSSVKKLPMIVDIAIGNDGKQLYQVHESSKLVRKEMPRSTNFSAQTCTLTHEEEKTPIRKILGTISPSTLNQKKVGEPDFLETNTEPESATRKSLPVPMPTNISSEDFNQSLASASSQLHLHSVSPSGGLDGPLTGVGGSLNAAAATITNIASPKADDNDIWSVDVEAAFEEVLSIIPKNGLSKIKISGRSCGRNELISDYIFQKTGKFRTRKQVSSHIQVIKNLGQKSHIIDLINDGPIFQSKKERIDNMNKFEEIFSKITLAKSMGVSDSNVSSQKRSLSCSNVGSSNYMMAPSKRKRLSSFGMENFYINLSDSSQNFTLSRQGTAPVQNLKLKEDANLSSRFPGLNDLSNLDIPFIHNMVKMKIPSIAQFDNLQSNYLIRTNSPTRTIFSCVYSFGQEVLKSNEVSNFNENSSFMLKFWKFFFKELLSRGEEEINMALKGITIKQIIYETDANGIESKGHLISKSKIHSVLLWEFAAVDSYDEAVTTTSILTIPTPIEPLPYQVGPSYSNEVPVPSTDFQPYGVQPLYGHPKYSMTVPTQGPFGPQSSQPVPQHIAYSPSPSTATTAYAPSTYGRGMSTQPSTAIKSEYGYSPSQPELLKSQVNIQHKFQSLQEVHQVNPIQQYGAPGYLHPSVNMDLMMPESSQQHPPPLQSQPPPLPQQQQPIQVPQPNIHPLDQHHSNPQQMYQFGGLLVNSAGNGDQGGYMNMMDSTYIGK</sequence>
<dbReference type="Pfam" id="PF01285">
    <property type="entry name" value="TEA"/>
    <property type="match status" value="1"/>
</dbReference>
<proteinExistence type="inferred from homology"/>
<evidence type="ECO:0000256" key="1">
    <source>
        <dbReference type="ARBA" id="ARBA00004123"/>
    </source>
</evidence>
<dbReference type="PROSITE" id="PS00554">
    <property type="entry name" value="TEA_1"/>
    <property type="match status" value="1"/>
</dbReference>
<evidence type="ECO:0000313" key="10">
    <source>
        <dbReference type="Proteomes" id="UP001497600"/>
    </source>
</evidence>
<evidence type="ECO:0000256" key="5">
    <source>
        <dbReference type="ARBA" id="ARBA00023242"/>
    </source>
</evidence>
<feature type="compositionally biased region" description="Pro residues" evidence="7">
    <location>
        <begin position="657"/>
        <end position="669"/>
    </location>
</feature>
<feature type="compositionally biased region" description="Low complexity" evidence="7">
    <location>
        <begin position="670"/>
        <end position="684"/>
    </location>
</feature>
<comment type="similarity">
    <text evidence="2">Belongs to the TEC1 family.</text>
</comment>
<accession>A0ABP0E7F3</accession>
<name>A0ABP0E7F3_9ASCO</name>
<keyword evidence="4" id="KW-0804">Transcription</keyword>
<organism evidence="9 10">
    <name type="scientific">[Candida] anglica</name>
    <dbReference type="NCBI Taxonomy" id="148631"/>
    <lineage>
        <taxon>Eukaryota</taxon>
        <taxon>Fungi</taxon>
        <taxon>Dikarya</taxon>
        <taxon>Ascomycota</taxon>
        <taxon>Saccharomycotina</taxon>
        <taxon>Pichiomycetes</taxon>
        <taxon>Debaryomycetaceae</taxon>
        <taxon>Kurtzmaniella</taxon>
    </lineage>
</organism>
<evidence type="ECO:0000313" key="9">
    <source>
        <dbReference type="EMBL" id="CAK7895856.1"/>
    </source>
</evidence>
<feature type="domain" description="TEA" evidence="8">
    <location>
        <begin position="162"/>
        <end position="236"/>
    </location>
</feature>
<evidence type="ECO:0000256" key="2">
    <source>
        <dbReference type="ARBA" id="ARBA00008421"/>
    </source>
</evidence>
<protein>
    <submittedName>
        <fullName evidence="9">Transcription activator Tec1p</fullName>
    </submittedName>
</protein>
<dbReference type="Proteomes" id="UP001497600">
    <property type="component" value="Chromosome B"/>
</dbReference>
<evidence type="ECO:0000256" key="6">
    <source>
        <dbReference type="PROSITE-ProRule" id="PRU00505"/>
    </source>
</evidence>
<evidence type="ECO:0000256" key="7">
    <source>
        <dbReference type="SAM" id="MobiDB-lite"/>
    </source>
</evidence>
<feature type="DNA-binding region" description="TEA" evidence="6">
    <location>
        <begin position="162"/>
        <end position="236"/>
    </location>
</feature>
<evidence type="ECO:0000256" key="3">
    <source>
        <dbReference type="ARBA" id="ARBA00023015"/>
    </source>
</evidence>
<keyword evidence="10" id="KW-1185">Reference proteome</keyword>
<dbReference type="InterPro" id="IPR038096">
    <property type="entry name" value="TEA/ATTS_sf"/>
</dbReference>
<feature type="region of interest" description="Disordered" evidence="7">
    <location>
        <begin position="649"/>
        <end position="692"/>
    </location>
</feature>
<dbReference type="InterPro" id="IPR000818">
    <property type="entry name" value="TEA/ATTS_dom"/>
</dbReference>
<dbReference type="PRINTS" id="PR00065">
    <property type="entry name" value="TEADOMAIN"/>
</dbReference>
<reference evidence="9 10" key="1">
    <citation type="submission" date="2024-01" db="EMBL/GenBank/DDBJ databases">
        <authorList>
            <consortium name="Genoscope - CEA"/>
            <person name="William W."/>
        </authorList>
    </citation>
    <scope>NUCLEOTIDE SEQUENCE [LARGE SCALE GENOMIC DNA]</scope>
    <source>
        <strain evidence="9 10">29B2s-10</strain>
    </source>
</reference>
<dbReference type="InterPro" id="IPR050937">
    <property type="entry name" value="TEC1_TEAD_TF"/>
</dbReference>
<dbReference type="PANTHER" id="PTHR11834:SF0">
    <property type="entry name" value="PROTEIN SCALLOPED"/>
    <property type="match status" value="1"/>
</dbReference>
<keyword evidence="3" id="KW-0805">Transcription regulation</keyword>
<feature type="region of interest" description="Disordered" evidence="7">
    <location>
        <begin position="76"/>
        <end position="106"/>
    </location>
</feature>
<evidence type="ECO:0000256" key="4">
    <source>
        <dbReference type="ARBA" id="ARBA00023163"/>
    </source>
</evidence>
<evidence type="ECO:0000259" key="8">
    <source>
        <dbReference type="PROSITE" id="PS51088"/>
    </source>
</evidence>
<gene>
    <name evidence="9" type="primary">TEC1</name>
    <name evidence="9" type="ORF">CAAN4_B02300</name>
</gene>
<comment type="subcellular location">
    <subcellularLocation>
        <location evidence="1">Nucleus</location>
    </subcellularLocation>
</comment>
<dbReference type="PROSITE" id="PS51088">
    <property type="entry name" value="TEA_2"/>
    <property type="match status" value="1"/>
</dbReference>
<feature type="region of interest" description="Disordered" evidence="7">
    <location>
        <begin position="582"/>
        <end position="602"/>
    </location>
</feature>
<dbReference type="EMBL" id="OZ004254">
    <property type="protein sequence ID" value="CAK7895856.1"/>
    <property type="molecule type" value="Genomic_DNA"/>
</dbReference>
<keyword evidence="5" id="KW-0539">Nucleus</keyword>
<dbReference type="PANTHER" id="PTHR11834">
    <property type="entry name" value="TRANSCRIPTIONAL ENHANCER FACTOR TEF RELATED"/>
    <property type="match status" value="1"/>
</dbReference>
<dbReference type="Gene3D" id="6.10.20.40">
    <property type="entry name" value="TEA/ATTS domain"/>
    <property type="match status" value="1"/>
</dbReference>